<accession>A0ACB9VWA9</accession>
<sequence>MSGGSRGVRRGCLAVCEVKSEACSGRVAGLIKALGPRLWPQSSATLADAP</sequence>
<name>A0ACB9VWA9_CHAAC</name>
<feature type="non-terminal residue" evidence="1">
    <location>
        <position position="50"/>
    </location>
</feature>
<evidence type="ECO:0000313" key="1">
    <source>
        <dbReference type="EMBL" id="KAI4804399.1"/>
    </source>
</evidence>
<protein>
    <submittedName>
        <fullName evidence="1">Uncharacterized protein</fullName>
    </submittedName>
</protein>
<keyword evidence="2" id="KW-1185">Reference proteome</keyword>
<proteinExistence type="predicted"/>
<dbReference type="EMBL" id="CM043799">
    <property type="protein sequence ID" value="KAI4804399.1"/>
    <property type="molecule type" value="Genomic_DNA"/>
</dbReference>
<organism evidence="1 2">
    <name type="scientific">Chaenocephalus aceratus</name>
    <name type="common">Blackfin icefish</name>
    <name type="synonym">Chaenichthys aceratus</name>
    <dbReference type="NCBI Taxonomy" id="36190"/>
    <lineage>
        <taxon>Eukaryota</taxon>
        <taxon>Metazoa</taxon>
        <taxon>Chordata</taxon>
        <taxon>Craniata</taxon>
        <taxon>Vertebrata</taxon>
        <taxon>Euteleostomi</taxon>
        <taxon>Actinopterygii</taxon>
        <taxon>Neopterygii</taxon>
        <taxon>Teleostei</taxon>
        <taxon>Neoteleostei</taxon>
        <taxon>Acanthomorphata</taxon>
        <taxon>Eupercaria</taxon>
        <taxon>Perciformes</taxon>
        <taxon>Notothenioidei</taxon>
        <taxon>Channichthyidae</taxon>
        <taxon>Chaenocephalus</taxon>
    </lineage>
</organism>
<gene>
    <name evidence="1" type="ORF">KUCAC02_026029</name>
</gene>
<comment type="caution">
    <text evidence="1">The sequence shown here is derived from an EMBL/GenBank/DDBJ whole genome shotgun (WGS) entry which is preliminary data.</text>
</comment>
<dbReference type="Proteomes" id="UP001057452">
    <property type="component" value="Chromosome 15"/>
</dbReference>
<evidence type="ECO:0000313" key="2">
    <source>
        <dbReference type="Proteomes" id="UP001057452"/>
    </source>
</evidence>
<reference evidence="1" key="1">
    <citation type="submission" date="2022-05" db="EMBL/GenBank/DDBJ databases">
        <title>Chromosome-level genome of Chaenocephalus aceratus.</title>
        <authorList>
            <person name="Park H."/>
        </authorList>
    </citation>
    <scope>NUCLEOTIDE SEQUENCE</scope>
    <source>
        <strain evidence="1">KU_202001</strain>
    </source>
</reference>